<reference evidence="1 2" key="2">
    <citation type="journal article" date="2016" name="Genome Announc.">
        <title>Draft Genome Sequence of Zhouia amylolytica AD3, Isolated from Tidal Flat Sediment.</title>
        <authorList>
            <person name="Jia B."/>
            <person name="Jin H.M."/>
            <person name="Lee H.J."/>
            <person name="Jeon C.O."/>
        </authorList>
    </citation>
    <scope>NUCLEOTIDE SEQUENCE [LARGE SCALE GENOMIC DNA]</scope>
    <source>
        <strain evidence="1 2">AD3</strain>
    </source>
</reference>
<reference evidence="2" key="1">
    <citation type="submission" date="2013-11" db="EMBL/GenBank/DDBJ databases">
        <title>Draft genome sequence from a member of Zhouia, isolated tidal flat.</title>
        <authorList>
            <person name="Jin H."/>
            <person name="Jeon C.O."/>
        </authorList>
    </citation>
    <scope>NUCLEOTIDE SEQUENCE [LARGE SCALE GENOMIC DNA]</scope>
    <source>
        <strain evidence="2">AD3</strain>
    </source>
</reference>
<evidence type="ECO:0000313" key="1">
    <source>
        <dbReference type="EMBL" id="ETN96132.1"/>
    </source>
</evidence>
<accession>W2US19</accession>
<proteinExistence type="predicted"/>
<dbReference type="EMBL" id="AYXY01000018">
    <property type="protein sequence ID" value="ETN96132.1"/>
    <property type="molecule type" value="Genomic_DNA"/>
</dbReference>
<dbReference type="Proteomes" id="UP000018850">
    <property type="component" value="Unassembled WGS sequence"/>
</dbReference>
<comment type="caution">
    <text evidence="1">The sequence shown here is derived from an EMBL/GenBank/DDBJ whole genome shotgun (WGS) entry which is preliminary data.</text>
</comment>
<sequence>MEKDLNEFFENKLENLPLYMRYIQFKEKNDNRIEVIHVEKHNTTKYKVRPFYRPLQPLKL</sequence>
<protein>
    <submittedName>
        <fullName evidence="1">Uncharacterized protein</fullName>
    </submittedName>
</protein>
<keyword evidence="2" id="KW-1185">Reference proteome</keyword>
<dbReference type="AlphaFoldDB" id="W2US19"/>
<name>W2US19_9FLAO</name>
<gene>
    <name evidence="1" type="ORF">P278_09590</name>
</gene>
<evidence type="ECO:0000313" key="2">
    <source>
        <dbReference type="Proteomes" id="UP000018850"/>
    </source>
</evidence>
<organism evidence="1 2">
    <name type="scientific">Zhouia amylolytica AD3</name>
    <dbReference type="NCBI Taxonomy" id="1286632"/>
    <lineage>
        <taxon>Bacteria</taxon>
        <taxon>Pseudomonadati</taxon>
        <taxon>Bacteroidota</taxon>
        <taxon>Flavobacteriia</taxon>
        <taxon>Flavobacteriales</taxon>
        <taxon>Flavobacteriaceae</taxon>
        <taxon>Zhouia</taxon>
    </lineage>
</organism>